<dbReference type="GO" id="GO:0005506">
    <property type="term" value="F:iron ion binding"/>
    <property type="evidence" value="ECO:0007669"/>
    <property type="project" value="InterPro"/>
</dbReference>
<name>A0A1M4YG79_9FIRM</name>
<proteinExistence type="predicted"/>
<organism evidence="2 3">
    <name type="scientific">Desulforamulus putei DSM 12395</name>
    <dbReference type="NCBI Taxonomy" id="1121429"/>
    <lineage>
        <taxon>Bacteria</taxon>
        <taxon>Bacillati</taxon>
        <taxon>Bacillota</taxon>
        <taxon>Clostridia</taxon>
        <taxon>Eubacteriales</taxon>
        <taxon>Peptococcaceae</taxon>
        <taxon>Desulforamulus</taxon>
    </lineage>
</organism>
<evidence type="ECO:0000313" key="2">
    <source>
        <dbReference type="EMBL" id="SHF04824.1"/>
    </source>
</evidence>
<gene>
    <name evidence="2" type="ORF">SAMN02745133_01718</name>
</gene>
<dbReference type="OrthoDB" id="9804157at2"/>
<dbReference type="EMBL" id="FQUY01000010">
    <property type="protein sequence ID" value="SHF04824.1"/>
    <property type="molecule type" value="Genomic_DNA"/>
</dbReference>
<accession>A0A1M4YG79</accession>
<sequence>MIDEQINNSSITYNEKTLDHFTNPRNVGVVKNYNGRGKIGEVGCGDVCEITILVENERINDIKFRVYGCAGAVATSSAVTELAKGKLCEEALKLTDDDVVDFLGGLPEQKKHCSLLGIRALKQAIYDYWLYKQLLESGQVTNRDEHEKVREDLFQQFANEF</sequence>
<keyword evidence="3" id="KW-1185">Reference proteome</keyword>
<protein>
    <submittedName>
        <fullName evidence="2">Nitrogen fixation protein NifU</fullName>
    </submittedName>
</protein>
<dbReference type="AlphaFoldDB" id="A0A1M4YG79"/>
<dbReference type="GO" id="GO:0051536">
    <property type="term" value="F:iron-sulfur cluster binding"/>
    <property type="evidence" value="ECO:0007669"/>
    <property type="project" value="InterPro"/>
</dbReference>
<dbReference type="Pfam" id="PF01592">
    <property type="entry name" value="NifU_N"/>
    <property type="match status" value="1"/>
</dbReference>
<dbReference type="Proteomes" id="UP000184148">
    <property type="component" value="Unassembled WGS sequence"/>
</dbReference>
<feature type="domain" description="NIF system FeS cluster assembly NifU N-terminal" evidence="1">
    <location>
        <begin position="12"/>
        <end position="128"/>
    </location>
</feature>
<evidence type="ECO:0000313" key="3">
    <source>
        <dbReference type="Proteomes" id="UP000184148"/>
    </source>
</evidence>
<dbReference type="SUPFAM" id="SSF82649">
    <property type="entry name" value="SufE/NifU"/>
    <property type="match status" value="1"/>
</dbReference>
<dbReference type="PANTHER" id="PTHR10093">
    <property type="entry name" value="IRON-SULFUR CLUSTER ASSEMBLY ENZYME NIFU HOMOLOG"/>
    <property type="match status" value="1"/>
</dbReference>
<dbReference type="Gene3D" id="3.90.1010.10">
    <property type="match status" value="1"/>
</dbReference>
<dbReference type="InterPro" id="IPR002871">
    <property type="entry name" value="NIF_FeS_clus_asmbl_NifU_N"/>
</dbReference>
<dbReference type="GO" id="GO:0016226">
    <property type="term" value="P:iron-sulfur cluster assembly"/>
    <property type="evidence" value="ECO:0007669"/>
    <property type="project" value="InterPro"/>
</dbReference>
<reference evidence="3" key="1">
    <citation type="submission" date="2016-11" db="EMBL/GenBank/DDBJ databases">
        <authorList>
            <person name="Varghese N."/>
            <person name="Submissions S."/>
        </authorList>
    </citation>
    <scope>NUCLEOTIDE SEQUENCE [LARGE SCALE GENOMIC DNA]</scope>
    <source>
        <strain evidence="3">DSM 12395</strain>
    </source>
</reference>
<evidence type="ECO:0000259" key="1">
    <source>
        <dbReference type="Pfam" id="PF01592"/>
    </source>
</evidence>
<dbReference type="CDD" id="cd06664">
    <property type="entry name" value="IscU_like"/>
    <property type="match status" value="1"/>
</dbReference>
<dbReference type="STRING" id="1121429.SAMN02745133_01718"/>
<dbReference type="RefSeq" id="WP_073238662.1">
    <property type="nucleotide sequence ID" value="NZ_FQUY01000010.1"/>
</dbReference>